<feature type="region of interest" description="Disordered" evidence="2">
    <location>
        <begin position="171"/>
        <end position="207"/>
    </location>
</feature>
<feature type="compositionally biased region" description="Low complexity" evidence="2">
    <location>
        <begin position="570"/>
        <end position="581"/>
    </location>
</feature>
<dbReference type="AlphaFoldDB" id="A0A7S1F8G8"/>
<proteinExistence type="predicted"/>
<gene>
    <name evidence="3" type="ORF">NSCI0253_LOCUS25845</name>
</gene>
<feature type="compositionally biased region" description="Basic and acidic residues" evidence="2">
    <location>
        <begin position="238"/>
        <end position="256"/>
    </location>
</feature>
<feature type="compositionally biased region" description="Polar residues" evidence="2">
    <location>
        <begin position="171"/>
        <end position="181"/>
    </location>
</feature>
<evidence type="ECO:0000256" key="2">
    <source>
        <dbReference type="SAM" id="MobiDB-lite"/>
    </source>
</evidence>
<name>A0A7S1F8G8_NOCSC</name>
<sequence length="593" mass="63858">MVGTASVLDCELQALVKVPCDDVADCEDQANCAAGLAAKVVNLHGSRPCSLTKPFQEYFRELERELALAREALAEKDSEVQRLRLALEWQQKRHISERSDGFADLLQHLEKEITDLRAQLWAARDENALLWHRIRHPQRAKTFSGGSASTAASVSTAALASGCSAAASINSSTSEALSPSHSRTRCPRLRSTSRSPSPGASRQESKDTFSFGSAKLLEPTSGSALARGGLELSTPLGETRRRRDSMEQKAREEKSSRCSVASAERAPSTLRKAHVEESTPRAKGPGESPTPRRGRPPCSRAPRPTDSTKRRDSRTSMSPTPQGSARAERERGHSDVSQLSSVDPARDATQELARDMARDALPDPARTPQAPWSPVVSQPWVRAPRPKDSFNNGRIHDLGTSTPSSRVNSPARRPSVRPPSVDVPGEPSETARGTRNSRASETTSGRIHDLGTSTPSSRVTSPVRRLSGRSPSPGLPNDLSENLPAALHARLSDLQCERSRRRSLGQSGEEKRLGGDVDEGSAGTPTPSTSSVLMFLGRAQRAASPRSSFLSRTPGGMNDRATPPVPALARSSSPRSGPVRVFVGPRGWSPQAR</sequence>
<feature type="compositionally biased region" description="Low complexity" evidence="2">
    <location>
        <begin position="452"/>
        <end position="465"/>
    </location>
</feature>
<reference evidence="3" key="1">
    <citation type="submission" date="2021-01" db="EMBL/GenBank/DDBJ databases">
        <authorList>
            <person name="Corre E."/>
            <person name="Pelletier E."/>
            <person name="Niang G."/>
            <person name="Scheremetjew M."/>
            <person name="Finn R."/>
            <person name="Kale V."/>
            <person name="Holt S."/>
            <person name="Cochrane G."/>
            <person name="Meng A."/>
            <person name="Brown T."/>
            <person name="Cohen L."/>
        </authorList>
    </citation>
    <scope>NUCLEOTIDE SEQUENCE</scope>
</reference>
<feature type="compositionally biased region" description="Polar residues" evidence="2">
    <location>
        <begin position="431"/>
        <end position="445"/>
    </location>
</feature>
<evidence type="ECO:0000313" key="3">
    <source>
        <dbReference type="EMBL" id="CAD8851495.1"/>
    </source>
</evidence>
<feature type="compositionally biased region" description="Low complexity" evidence="2">
    <location>
        <begin position="403"/>
        <end position="424"/>
    </location>
</feature>
<feature type="compositionally biased region" description="Low complexity" evidence="2">
    <location>
        <begin position="189"/>
        <end position="198"/>
    </location>
</feature>
<protein>
    <submittedName>
        <fullName evidence="3">Uncharacterized protein</fullName>
    </submittedName>
</protein>
<organism evidence="3">
    <name type="scientific">Noctiluca scintillans</name>
    <name type="common">Sea sparkle</name>
    <name type="synonym">Red tide dinoflagellate</name>
    <dbReference type="NCBI Taxonomy" id="2966"/>
    <lineage>
        <taxon>Eukaryota</taxon>
        <taxon>Sar</taxon>
        <taxon>Alveolata</taxon>
        <taxon>Dinophyceae</taxon>
        <taxon>Noctilucales</taxon>
        <taxon>Noctilucaceae</taxon>
        <taxon>Noctiluca</taxon>
    </lineage>
</organism>
<keyword evidence="1" id="KW-0175">Coiled coil</keyword>
<evidence type="ECO:0000256" key="1">
    <source>
        <dbReference type="SAM" id="Coils"/>
    </source>
</evidence>
<feature type="compositionally biased region" description="Basic and acidic residues" evidence="2">
    <location>
        <begin position="344"/>
        <end position="361"/>
    </location>
</feature>
<feature type="region of interest" description="Disordered" evidence="2">
    <location>
        <begin position="220"/>
        <end position="593"/>
    </location>
</feature>
<dbReference type="EMBL" id="HBFQ01036655">
    <property type="protein sequence ID" value="CAD8851495.1"/>
    <property type="molecule type" value="Transcribed_RNA"/>
</dbReference>
<feature type="coiled-coil region" evidence="1">
    <location>
        <begin position="59"/>
        <end position="126"/>
    </location>
</feature>
<accession>A0A7S1F8G8</accession>